<gene>
    <name evidence="1" type="ORF">GOP47_0008825</name>
</gene>
<dbReference type="EMBL" id="JABFUD020000008">
    <property type="protein sequence ID" value="KAI5076760.1"/>
    <property type="molecule type" value="Genomic_DNA"/>
</dbReference>
<sequence>MKLRKGVTEQAGSSSMSMGTSMLHPKSMWATHGCRDFDIRLGCWDGYVMLAQQGHPTKGAAVEMAAVGGSVGLEEHLGVGILKNTGCMGREA</sequence>
<comment type="caution">
    <text evidence="1">The sequence shown here is derived from an EMBL/GenBank/DDBJ whole genome shotgun (WGS) entry which is preliminary data.</text>
</comment>
<protein>
    <submittedName>
        <fullName evidence="1">Uncharacterized protein</fullName>
    </submittedName>
</protein>
<evidence type="ECO:0000313" key="1">
    <source>
        <dbReference type="EMBL" id="KAI5076760.1"/>
    </source>
</evidence>
<keyword evidence="2" id="KW-1185">Reference proteome</keyword>
<evidence type="ECO:0000313" key="2">
    <source>
        <dbReference type="Proteomes" id="UP000886520"/>
    </source>
</evidence>
<accession>A0A9D4UZP9</accession>
<dbReference type="Proteomes" id="UP000886520">
    <property type="component" value="Chromosome 8"/>
</dbReference>
<organism evidence="1 2">
    <name type="scientific">Adiantum capillus-veneris</name>
    <name type="common">Maidenhair fern</name>
    <dbReference type="NCBI Taxonomy" id="13818"/>
    <lineage>
        <taxon>Eukaryota</taxon>
        <taxon>Viridiplantae</taxon>
        <taxon>Streptophyta</taxon>
        <taxon>Embryophyta</taxon>
        <taxon>Tracheophyta</taxon>
        <taxon>Polypodiopsida</taxon>
        <taxon>Polypodiidae</taxon>
        <taxon>Polypodiales</taxon>
        <taxon>Pteridineae</taxon>
        <taxon>Pteridaceae</taxon>
        <taxon>Vittarioideae</taxon>
        <taxon>Adiantum</taxon>
    </lineage>
</organism>
<proteinExistence type="predicted"/>
<reference evidence="1" key="1">
    <citation type="submission" date="2021-01" db="EMBL/GenBank/DDBJ databases">
        <title>Adiantum capillus-veneris genome.</title>
        <authorList>
            <person name="Fang Y."/>
            <person name="Liao Q."/>
        </authorList>
    </citation>
    <scope>NUCLEOTIDE SEQUENCE</scope>
    <source>
        <strain evidence="1">H3</strain>
        <tissue evidence="1">Leaf</tissue>
    </source>
</reference>
<name>A0A9D4UZP9_ADICA</name>
<dbReference type="AlphaFoldDB" id="A0A9D4UZP9"/>